<feature type="region of interest" description="Disordered" evidence="2">
    <location>
        <begin position="1"/>
        <end position="42"/>
    </location>
</feature>
<dbReference type="InterPro" id="IPR024975">
    <property type="entry name" value="NOV_C"/>
</dbReference>
<evidence type="ECO:0000256" key="1">
    <source>
        <dbReference type="SAM" id="Coils"/>
    </source>
</evidence>
<dbReference type="EMBL" id="CAJOBD010001053">
    <property type="protein sequence ID" value="CAF3754349.1"/>
    <property type="molecule type" value="Genomic_DNA"/>
</dbReference>
<dbReference type="NCBIfam" id="NF047352">
    <property type="entry name" value="P_loop_sacsin"/>
    <property type="match status" value="1"/>
</dbReference>
<feature type="domain" description="Protein NO VEIN C-terminal" evidence="3">
    <location>
        <begin position="2529"/>
        <end position="2615"/>
    </location>
</feature>
<feature type="coiled-coil region" evidence="1">
    <location>
        <begin position="364"/>
        <end position="391"/>
    </location>
</feature>
<organism evidence="4 5">
    <name type="scientific">Rotaria sordida</name>
    <dbReference type="NCBI Taxonomy" id="392033"/>
    <lineage>
        <taxon>Eukaryota</taxon>
        <taxon>Metazoa</taxon>
        <taxon>Spiralia</taxon>
        <taxon>Gnathifera</taxon>
        <taxon>Rotifera</taxon>
        <taxon>Eurotatoria</taxon>
        <taxon>Bdelloidea</taxon>
        <taxon>Philodinida</taxon>
        <taxon>Philodinidae</taxon>
        <taxon>Rotaria</taxon>
    </lineage>
</organism>
<dbReference type="Gene3D" id="3.30.565.10">
    <property type="entry name" value="Histidine kinase-like ATPase, C-terminal domain"/>
    <property type="match status" value="1"/>
</dbReference>
<dbReference type="PANTHER" id="PTHR32387:SF0">
    <property type="entry name" value="PROTEIN NO VEIN"/>
    <property type="match status" value="1"/>
</dbReference>
<protein>
    <recommendedName>
        <fullName evidence="3">Protein NO VEIN C-terminal domain-containing protein</fullName>
    </recommendedName>
</protein>
<evidence type="ECO:0000313" key="5">
    <source>
        <dbReference type="Proteomes" id="UP000663836"/>
    </source>
</evidence>
<dbReference type="InterPro" id="IPR036890">
    <property type="entry name" value="HATPase_C_sf"/>
</dbReference>
<evidence type="ECO:0000259" key="3">
    <source>
        <dbReference type="Pfam" id="PF13020"/>
    </source>
</evidence>
<proteinExistence type="predicted"/>
<accession>A0A818YT32</accession>
<dbReference type="Proteomes" id="UP000663836">
    <property type="component" value="Unassembled WGS sequence"/>
</dbReference>
<feature type="compositionally biased region" description="Basic and acidic residues" evidence="2">
    <location>
        <begin position="2393"/>
        <end position="2409"/>
    </location>
</feature>
<dbReference type="SUPFAM" id="SSF52047">
    <property type="entry name" value="RNI-like"/>
    <property type="match status" value="1"/>
</dbReference>
<sequence>MSSGKQRSNRNRPRTINNSELSRSEVHFSDNDFPPLGTTSQQNAATTSTFHTMQPTISSIHEEQSLTQNHYTQSGNRRIVANIQPLVPSTQPSLQPLMTKKPNAREKFPVAEQRQFGSAALHNASSSATTENIETHIMHSITMSSNIATDNNSTVTKQRPLTPHENKIYEKICEIILQIHKSKNYVSREQVQRELFHYFNVNSWHDLRVQASRFDALINLTDRQKDVTFYMHVFEQTFNLCTLNDLDALVARFMKVEKYDDLLLGPLDKNPEVRSIFKYKPIDPNQPIPKITTGEVIKKFIDFLKSCRHQRQMPFDRFLDQLVEEYQLESREELGLFCKSFPYLVQVTKSLLREQDYHMQQVQEESKQQIIEEVRAHLAELKEKMRDELELSSFNKKKTPTAVFNYLVSIVGKYLNFIPEQPQFYWILTQLRDDEMLRCLFNISIYLGTIEKPETFMPELQKLYGHQEKIPSSQDTMTTQQLSMLNEKMSKKDRRKMKAMMEQRQSQSGCSNLAVNEQTTTTNTTFHTPFSTDFSSSFLTSHHIKSKTPVSFKQLCSDIYDYLVHYDISLTIEELLKVDEQLCAQYHVTSFSAFSYDENDNDDNPANLISFLNKHRHIIDPHDELSVYEQTASIDDQTDLCSFVQQLNIINNDEKNEEYQTQHVALTHGHIHTKQIYISAEKLSAVEKAIKHKFRGSVSFRRGNQIIRKAKKQFHKNKPTILRFEESLLDVNGLNQLDICPISLNVNETQLCQLILHCPLMINLHTWLQWANFFQPKYGTLRSFISKHENQFKDLRLLETSTGDVFRLPIDANLAEFEYALNTMHIRSAVGYLCSLIIKEVQIRRFPINVYRTSMDAWFCHLRSLATLDNDHIDPMQHILEFLMYLPVLIGQSRIVEELILVPLDKVFGDVSDNTINPRTKLWNLANTQQRIKLEAWGYTVNVDEWKNEKKWSGYEELEERASDIKSENEFIQQQTTNIVSPSPSTATVTELFPIVTTNTSSNTSTSATLINMDNENDSYQAAFEHIESIRRGFGVDNSLDPNSQSVIKNLLGIIERSLDRLSNDLYLEHGHFLLELIQNADDNQYRPDLLPTLRFILSPERILVCNNEIGFQHANIAAICNVGASTKEKHNQGYAGHKGIGFKSVFMVSHRPEIHSRNYHICFDTSQRIGYTLPMWINQCEETLPNTDEWTTCIRLPIKKEAQDTRLKDNFKKIESIFLLFLNRLRQIELIDQYDKSATNNNSRTFTRIDHDQGHVIELQEKTMNRPVISNLWLVVKKQIEVPANIKEKLRDVKGDVDSTIIAIAFPLNGIQDSSLSSPPTQPVFAYLPLCSYGFRFILQGDFEVPANRQEILHDNLWNEWLQWKMTCLLSLAYYQFRHLPDLLASSTFHTQINYQITPIQTIKYFLKFFPLQNESKPFFNKFVDESIKSLAGIIKLPVSRQNEKEETIIDWVAPSQCIIVQDAFIRKILSQDLLLSHFNSYYVHEQLMQECNEQILLKLGCRQLDFSDITQLIETSYKQKEQQHIKTTSAIEQIAQWLVCLDYSLQQQRQEINFKARESDTINKLKQLKIIPLKDQSQLVSVNEFDKYPISFPWEKSIKYSKHLKLVLDDIPTIDEQLLNFIEDKYPRRLDSIKRLLQNLGINKSHNIREIYLQHMLPVMSDQTHWSLKSESVLIAYLLCIYEYIYSQKSDLFENELKILKSKVLIKTRDNKFVSLGSPDVVVHLTLKYGCKDSLESLRLSNYQFIFISDDYYNEFCLTELFLKSHDVHSFVIFLKKLNINDFLQVDLNETRFIGVQNLADTKWAYLIPKLSEMIHEPFIIQDFCCEEFNKLVTPLDANQTVDHELCVQLLQYLDRHYQYVSHYFTGSVMLVRGHQYGQNTPIKGIESSFTLSVRQHAWIPVVGDALFKPSDVYLLPSNSPTYAFRRYIPHLDESKVSLKSSEFIHNILGIKSQVKHRTIFELFMKWSCNLDSQSLWDLIKQTETLDIIPCTLPNTFRQSCIDTIENLRVIYAFLASNDETRRFLSRFRLWPIIFIPRKQNTGDFLFVQQTFWTDPISLLSTQDIITDSNGRIPIQSYYNDDSILNIFFLEILHVELHPTIDDYLPLLSVDQDINKIWLIIQIITKLAAEQNKQKEVQGFSIDTNFQEQFCSLFDIENLRKVIQTKVHVENEQSSTHLAEFYHCSIDLIQYFLLSKQFISATHSADLSFVFARMHFVCVDRIDLSYCYGTDIIKTESTNYNKDTYIDEQSSKFYILKKFEHSETRYIDAMINFIVEDEGIRSQLLSYIKKLLQQYQNEGEKSLAMLRTNCTENYEPKWKIPKEIKKDVPSPPAIEEKTEKPEITRDEIEQLKDMPSTRRNRIPKKVTDEDNTSQLTCFPAKASTIETNEIPESKTKPKPKDSTERENPSSNANSTNEHHRESGDYHQGNHEHGISKNKTTEHTDENLDKNELSKDEIKQSKGQFVQPHAPMTFSNTTSLPPVNFECISFSTLPYIDSSTSPVIDGLPSTDSLRPIATETDLATGRQGEQLVFGYLKWKYPNADINWVNQEVESGKPYDIHMIIKSENNREEFIEVKTTRSYDQNTFAVSIGEVEYLLNHPLNYYIYRVYYADKIELSTIKMSLSKLESLPNEILIDIMEKYINGVDLLRAFSFQLNQRFDLLITRCQRLRFDFIQCHKDDFRFCMGLLPAYIDKIEELSISEQDTPGQVYAFLSFFPSFALFKHLRRLYFHFNDENLDWNSVENALYSLPETTIDTLSIKGSIKENSDFDRMYWNNIAKISSNIEHLTISGINCKFQDLQYIFQCASRLKYLDIEIAGRGVSFLNEKEKRPKKNIVVMLTLRTLVLYFADNSLVTMDMLTEYLNSMPILKYLEIKAHSELLDANAWKMFLEISLPSLTHFTLRTTSSRVEEIGLHNMLSSFQSSYWVSKQNFNLMITEHERWNYVGFGIGETKYHFRHEFDWPMIRCWTAPNRTINNDLLIRKEWEYDLRRKTKFLFQVTADTMTVWLDEAAFEEPYWRTLETCTEP</sequence>
<evidence type="ECO:0000256" key="2">
    <source>
        <dbReference type="SAM" id="MobiDB-lite"/>
    </source>
</evidence>
<dbReference type="InterPro" id="IPR052957">
    <property type="entry name" value="Auxin_embryo_med"/>
</dbReference>
<comment type="caution">
    <text evidence="4">The sequence shown here is derived from an EMBL/GenBank/DDBJ whole genome shotgun (WGS) entry which is preliminary data.</text>
</comment>
<gene>
    <name evidence="4" type="ORF">JBS370_LOCUS12750</name>
</gene>
<dbReference type="Pfam" id="PF13020">
    <property type="entry name" value="NOV_C"/>
    <property type="match status" value="1"/>
</dbReference>
<feature type="region of interest" description="Disordered" evidence="2">
    <location>
        <begin position="2327"/>
        <end position="2450"/>
    </location>
</feature>
<dbReference type="PANTHER" id="PTHR32387">
    <property type="entry name" value="WU:FJ29H11"/>
    <property type="match status" value="1"/>
</dbReference>
<reference evidence="4" key="1">
    <citation type="submission" date="2021-02" db="EMBL/GenBank/DDBJ databases">
        <authorList>
            <person name="Nowell W R."/>
        </authorList>
    </citation>
    <scope>NUCLEOTIDE SEQUENCE</scope>
</reference>
<keyword evidence="1" id="KW-0175">Coiled coil</keyword>
<dbReference type="SUPFAM" id="SSF55874">
    <property type="entry name" value="ATPase domain of HSP90 chaperone/DNA topoisomerase II/histidine kinase"/>
    <property type="match status" value="1"/>
</dbReference>
<name>A0A818YT32_9BILA</name>
<feature type="compositionally biased region" description="Basic and acidic residues" evidence="2">
    <location>
        <begin position="2418"/>
        <end position="2450"/>
    </location>
</feature>
<dbReference type="InterPro" id="IPR032675">
    <property type="entry name" value="LRR_dom_sf"/>
</dbReference>
<dbReference type="Gene3D" id="3.80.10.10">
    <property type="entry name" value="Ribonuclease Inhibitor"/>
    <property type="match status" value="1"/>
</dbReference>
<feature type="compositionally biased region" description="Basic and acidic residues" evidence="2">
    <location>
        <begin position="2327"/>
        <end position="2358"/>
    </location>
</feature>
<evidence type="ECO:0000313" key="4">
    <source>
        <dbReference type="EMBL" id="CAF3754349.1"/>
    </source>
</evidence>